<feature type="domain" description="VOC" evidence="1">
    <location>
        <begin position="139"/>
        <end position="258"/>
    </location>
</feature>
<dbReference type="InterPro" id="IPR004360">
    <property type="entry name" value="Glyas_Fos-R_dOase_dom"/>
</dbReference>
<feature type="domain" description="VOC" evidence="1">
    <location>
        <begin position="7"/>
        <end position="124"/>
    </location>
</feature>
<comment type="caution">
    <text evidence="3">The sequence shown here is derived from an EMBL/GenBank/DDBJ whole genome shotgun (WGS) entry which is preliminary data.</text>
</comment>
<dbReference type="Proteomes" id="UP000517759">
    <property type="component" value="Unassembled WGS sequence"/>
</dbReference>
<sequence length="262" mass="28179">MSTTEGSFVWYELMTTDPKAAETFYGKVVGWNLVDSGYSEMRYTLALVGEHRVAGIMEIPDEVRQHGGRPGWIGYVAVADVDAKAEAVMRAGGTIHRPPADIPAIGRFAVVADPQGANFVLFRGDGTPPAAPVPGTPGHFGWHELYAHDWPSSLAFYETLFGWRKGEAIDIGPMGTYQLFHAQNAPLDGMATGGMMNLPGPPAPSWLYYVNVEEIDAATERLRQAGGAVMNGPMEVPGGMWVVQASDPQGAQFAIVGRRDGT</sequence>
<dbReference type="AlphaFoldDB" id="A0A7W6AM22"/>
<dbReference type="EMBL" id="JACIDN010000003">
    <property type="protein sequence ID" value="MBB3902162.1"/>
    <property type="molecule type" value="Genomic_DNA"/>
</dbReference>
<dbReference type="PANTHER" id="PTHR33993">
    <property type="entry name" value="GLYOXALASE-RELATED"/>
    <property type="match status" value="1"/>
</dbReference>
<dbReference type="PROSITE" id="PS51819">
    <property type="entry name" value="VOC"/>
    <property type="match status" value="2"/>
</dbReference>
<evidence type="ECO:0000313" key="4">
    <source>
        <dbReference type="Proteomes" id="UP000517759"/>
    </source>
</evidence>
<dbReference type="Gene3D" id="3.10.180.10">
    <property type="entry name" value="2,3-Dihydroxybiphenyl 1,2-Dioxygenase, domain 1"/>
    <property type="match status" value="2"/>
</dbReference>
<reference evidence="3 4" key="3">
    <citation type="submission" date="2020-08" db="EMBL/GenBank/DDBJ databases">
        <title>Genomic Encyclopedia of Type Strains, Phase IV (KMG-IV): sequencing the most valuable type-strain genomes for metagenomic binning, comparative biology and taxonomic classification.</title>
        <authorList>
            <person name="Goeker M."/>
        </authorList>
    </citation>
    <scope>NUCLEOTIDE SEQUENCE [LARGE SCALE GENOMIC DNA]</scope>
    <source>
        <strain evidence="3 4">DSM 24105</strain>
    </source>
</reference>
<dbReference type="Proteomes" id="UP001156881">
    <property type="component" value="Unassembled WGS sequence"/>
</dbReference>
<organism evidence="3 4">
    <name type="scientific">Methylobacterium brachythecii</name>
    <dbReference type="NCBI Taxonomy" id="1176177"/>
    <lineage>
        <taxon>Bacteria</taxon>
        <taxon>Pseudomonadati</taxon>
        <taxon>Pseudomonadota</taxon>
        <taxon>Alphaproteobacteria</taxon>
        <taxon>Hyphomicrobiales</taxon>
        <taxon>Methylobacteriaceae</taxon>
        <taxon>Methylobacterium</taxon>
    </lineage>
</organism>
<accession>A0A7W6AM22</accession>
<protein>
    <submittedName>
        <fullName evidence="2">Glyoxalase</fullName>
    </submittedName>
</protein>
<dbReference type="SUPFAM" id="SSF54593">
    <property type="entry name" value="Glyoxalase/Bleomycin resistance protein/Dihydroxybiphenyl dioxygenase"/>
    <property type="match status" value="2"/>
</dbReference>
<dbReference type="CDD" id="cd07247">
    <property type="entry name" value="SgaA_N_like"/>
    <property type="match status" value="2"/>
</dbReference>
<reference evidence="5" key="2">
    <citation type="journal article" date="2019" name="Int. J. Syst. Evol. Microbiol.">
        <title>The Global Catalogue of Microorganisms (GCM) 10K type strain sequencing project: providing services to taxonomists for standard genome sequencing and annotation.</title>
        <authorList>
            <consortium name="The Broad Institute Genomics Platform"/>
            <consortium name="The Broad Institute Genome Sequencing Center for Infectious Disease"/>
            <person name="Wu L."/>
            <person name="Ma J."/>
        </authorList>
    </citation>
    <scope>NUCLEOTIDE SEQUENCE [LARGE SCALE GENOMIC DNA]</scope>
    <source>
        <strain evidence="5">NBRC 107710</strain>
    </source>
</reference>
<dbReference type="PANTHER" id="PTHR33993:SF14">
    <property type="entry name" value="GB|AAF24581.1"/>
    <property type="match status" value="1"/>
</dbReference>
<reference evidence="2" key="4">
    <citation type="submission" date="2023-01" db="EMBL/GenBank/DDBJ databases">
        <title>Draft genome sequence of Methylobacterium brachythecii strain NBRC 107710.</title>
        <authorList>
            <person name="Sun Q."/>
            <person name="Mori K."/>
        </authorList>
    </citation>
    <scope>NUCLEOTIDE SEQUENCE</scope>
    <source>
        <strain evidence="2">NBRC 107710</strain>
    </source>
</reference>
<keyword evidence="5" id="KW-1185">Reference proteome</keyword>
<dbReference type="InterPro" id="IPR037523">
    <property type="entry name" value="VOC_core"/>
</dbReference>
<reference evidence="2" key="1">
    <citation type="journal article" date="2014" name="Int. J. Syst. Evol. Microbiol.">
        <title>Complete genome of a new Firmicutes species belonging to the dominant human colonic microbiota ('Ruminococcus bicirculans') reveals two chromosomes and a selective capacity to utilize plant glucans.</title>
        <authorList>
            <consortium name="NISC Comparative Sequencing Program"/>
            <person name="Wegmann U."/>
            <person name="Louis P."/>
            <person name="Goesmann A."/>
            <person name="Henrissat B."/>
            <person name="Duncan S.H."/>
            <person name="Flint H.J."/>
        </authorList>
    </citation>
    <scope>NUCLEOTIDE SEQUENCE</scope>
    <source>
        <strain evidence="2">NBRC 107710</strain>
    </source>
</reference>
<dbReference type="InterPro" id="IPR052164">
    <property type="entry name" value="Anthracycline_SecMetBiosynth"/>
</dbReference>
<evidence type="ECO:0000313" key="2">
    <source>
        <dbReference type="EMBL" id="GLS44559.1"/>
    </source>
</evidence>
<proteinExistence type="predicted"/>
<gene>
    <name evidence="2" type="ORF">GCM10007884_25470</name>
    <name evidence="3" type="ORF">GGR33_001657</name>
</gene>
<evidence type="ECO:0000313" key="5">
    <source>
        <dbReference type="Proteomes" id="UP001156881"/>
    </source>
</evidence>
<dbReference type="InterPro" id="IPR029068">
    <property type="entry name" value="Glyas_Bleomycin-R_OHBP_Dase"/>
</dbReference>
<dbReference type="Pfam" id="PF00903">
    <property type="entry name" value="Glyoxalase"/>
    <property type="match status" value="2"/>
</dbReference>
<evidence type="ECO:0000313" key="3">
    <source>
        <dbReference type="EMBL" id="MBB3902162.1"/>
    </source>
</evidence>
<name>A0A7W6AM22_9HYPH</name>
<evidence type="ECO:0000259" key="1">
    <source>
        <dbReference type="PROSITE" id="PS51819"/>
    </source>
</evidence>
<dbReference type="RefSeq" id="WP_183503851.1">
    <property type="nucleotide sequence ID" value="NZ_BSPG01000012.1"/>
</dbReference>
<dbReference type="EMBL" id="BSPG01000012">
    <property type="protein sequence ID" value="GLS44559.1"/>
    <property type="molecule type" value="Genomic_DNA"/>
</dbReference>